<keyword evidence="8 9" id="KW-0472">Membrane</keyword>
<comment type="caution">
    <text evidence="11">The sequence shown here is derived from an EMBL/GenBank/DDBJ whole genome shotgun (WGS) entry which is preliminary data.</text>
</comment>
<dbReference type="Gene3D" id="3.30.70.1320">
    <property type="entry name" value="Multidrug efflux transporter AcrB pore domain like"/>
    <property type="match status" value="1"/>
</dbReference>
<dbReference type="PANTHER" id="PTHR32063">
    <property type="match status" value="1"/>
</dbReference>
<dbReference type="GO" id="GO:0005886">
    <property type="term" value="C:plasma membrane"/>
    <property type="evidence" value="ECO:0007669"/>
    <property type="project" value="UniProtKB-SubCell"/>
</dbReference>
<dbReference type="InterPro" id="IPR027463">
    <property type="entry name" value="AcrB_DN_DC_subdom"/>
</dbReference>
<feature type="transmembrane region" description="Helical" evidence="9">
    <location>
        <begin position="905"/>
        <end position="925"/>
    </location>
</feature>
<protein>
    <recommendedName>
        <fullName evidence="9">Efflux pump membrane transporter</fullName>
    </recommendedName>
</protein>
<dbReference type="Gene3D" id="3.30.2090.10">
    <property type="entry name" value="Multidrug efflux transporter AcrB TolC docking domain, DN and DC subdomains"/>
    <property type="match status" value="2"/>
</dbReference>
<feature type="transmembrane region" description="Helical" evidence="9">
    <location>
        <begin position="346"/>
        <end position="362"/>
    </location>
</feature>
<dbReference type="GO" id="GO:0042910">
    <property type="term" value="F:xenobiotic transmembrane transporter activity"/>
    <property type="evidence" value="ECO:0007669"/>
    <property type="project" value="TreeGrafter"/>
</dbReference>
<feature type="transmembrane region" description="Helical" evidence="9">
    <location>
        <begin position="982"/>
        <end position="1001"/>
    </location>
</feature>
<dbReference type="GO" id="GO:0009636">
    <property type="term" value="P:response to toxic substance"/>
    <property type="evidence" value="ECO:0007669"/>
    <property type="project" value="UniProtKB-ARBA"/>
</dbReference>
<dbReference type="SUPFAM" id="SSF82866">
    <property type="entry name" value="Multidrug efflux transporter AcrB transmembrane domain"/>
    <property type="match status" value="2"/>
</dbReference>
<comment type="similarity">
    <text evidence="2 9">Belongs to the resistance-nodulation-cell division (RND) (TC 2.A.6) family.</text>
</comment>
<dbReference type="FunFam" id="3.30.70.1430:FF:000001">
    <property type="entry name" value="Efflux pump membrane transporter"/>
    <property type="match status" value="1"/>
</dbReference>
<evidence type="ECO:0000313" key="12">
    <source>
        <dbReference type="Proteomes" id="UP000480684"/>
    </source>
</evidence>
<dbReference type="GO" id="GO:0015562">
    <property type="term" value="F:efflux transmembrane transporter activity"/>
    <property type="evidence" value="ECO:0007669"/>
    <property type="project" value="InterPro"/>
</dbReference>
<sequence>MKLSHFFIDRPIFATVVSLLITIIGGIAYFALPVAQYPEITPPTIVVSASYPGASAQVVADTVATPLEQQINGVENMLYMNSQATADGNLKITVTFSLGTNLDTAQVLVQNRVAIATARLPDDVKRIGVTVTKNSPDMLMVVHLYSPDGSRDQIYLSNYATLQVVDHLLRLDGVGDVRVFGARDYSMRVWLDPTKVAARNLTAGEVIKALQAQNVQVAAGTLGAPPMPEQGAFQFNVQTQGRLVDPAQFANVIVKTDGEGRVTRVKDIARVELGALDYSVNGYLDTKGAAPIGVFQRPGSNALDTSELVLAKMRELSKSFPEGVKYDVIYNPTEFIAASVDAVNETIFEAVLLVIVVVVLFLQTWRASVVPVVAIPVSLVGTFAVLSAMGYSLNNLSLFGLVLAVGIVVDDAIVVVENVERNIREGMTPRNAAHVTMDETGSALISIALVLCAVFIPAAFIPGISGAFFRQFAVTIAASTVISLIVSLTLSPALCALLFKPHTVHDHETASPLARPVILFFQGFNRLFDRLSGGYGGLTRRVVRLAVMMLVVYGGLIGLAGYQFATTPKGFIPTQDQGYLINVIQLPAGSSLMRTDKVMRRVVETALATPGVVHAVPIAGLDAATFTNAPNAGAIFVILAPHEERAKQGLTAARIKAELTKRYGAIQDGLIMAIEPPPVRGIGNAGGFKMMIQDKVGAGSRALEEATVDMMMAANKVPGLVGVFTLFNTRTPNVYADIDRVRAQMLGVPAERVNEALQIFLGSSFVNEFNFLGRTYRVTAQADAQFRDDIADISQFKVRNDKGLMVPIGSVASFRYDTGPHRVPRYNLYPAAELQGSTIPSVSSGYALEQMKKLADERLPVGFGFEWTELALQEILAGNHGMLVFVASVVFVFLVLAAQYESWSLPLAVVLIVPMCLLAAVSGLMVRGMPIDILGQIGFIVLIGLAAKNAILIVEFARQAEVEGMNRVDAAVHAARTRLRPILMTSLAFILGVLPLVIGIGPGAEMRQSLGTAVFFGMLGVTLFGLLFTPVFYVVVRAAVARWFEKHPKKPRFPHPETAEAGE</sequence>
<evidence type="ECO:0000256" key="2">
    <source>
        <dbReference type="ARBA" id="ARBA00010942"/>
    </source>
</evidence>
<dbReference type="FunFam" id="1.20.1640.10:FF:000001">
    <property type="entry name" value="Efflux pump membrane transporter"/>
    <property type="match status" value="1"/>
</dbReference>
<evidence type="ECO:0000256" key="1">
    <source>
        <dbReference type="ARBA" id="ARBA00004429"/>
    </source>
</evidence>
<dbReference type="Gene3D" id="1.20.1640.10">
    <property type="entry name" value="Multidrug efflux transporter AcrB transmembrane domain"/>
    <property type="match status" value="2"/>
</dbReference>
<evidence type="ECO:0000256" key="7">
    <source>
        <dbReference type="ARBA" id="ARBA00022989"/>
    </source>
</evidence>
<feature type="transmembrane region" description="Helical" evidence="9">
    <location>
        <begin position="397"/>
        <end position="419"/>
    </location>
</feature>
<dbReference type="AlphaFoldDB" id="A0A7C9QSQ4"/>
<keyword evidence="6 9" id="KW-0812">Transmembrane</keyword>
<dbReference type="PRINTS" id="PR00702">
    <property type="entry name" value="ACRIFLAVINRP"/>
</dbReference>
<dbReference type="InterPro" id="IPR004764">
    <property type="entry name" value="MdtF-like"/>
</dbReference>
<feature type="transmembrane region" description="Helical" evidence="9">
    <location>
        <begin position="545"/>
        <end position="565"/>
    </location>
</feature>
<evidence type="ECO:0000256" key="3">
    <source>
        <dbReference type="ARBA" id="ARBA00022448"/>
    </source>
</evidence>
<reference evidence="11 12" key="1">
    <citation type="submission" date="2020-02" db="EMBL/GenBank/DDBJ databases">
        <authorList>
            <person name="Dziuba M."/>
            <person name="Kuznetsov B."/>
            <person name="Mardanov A."/>
            <person name="Ravin N."/>
            <person name="Grouzdev D."/>
        </authorList>
    </citation>
    <scope>NUCLEOTIDE SEQUENCE [LARGE SCALE GENOMIC DNA]</scope>
    <source>
        <strain evidence="11 12">SpK</strain>
    </source>
</reference>
<dbReference type="PANTHER" id="PTHR32063:SF11">
    <property type="entry name" value="CATION OR DRUG EFFLUX SYSTEM PROTEIN"/>
    <property type="match status" value="1"/>
</dbReference>
<feature type="transmembrane region" description="Helical" evidence="9">
    <location>
        <begin position="880"/>
        <end position="898"/>
    </location>
</feature>
<dbReference type="NCBIfam" id="TIGR00915">
    <property type="entry name" value="2A0602"/>
    <property type="match status" value="1"/>
</dbReference>
<name>A0A7C9QSQ4_9PROT</name>
<evidence type="ECO:0000256" key="4">
    <source>
        <dbReference type="ARBA" id="ARBA00022475"/>
    </source>
</evidence>
<dbReference type="Pfam" id="PF00873">
    <property type="entry name" value="ACR_tran"/>
    <property type="match status" value="1"/>
</dbReference>
<feature type="domain" description="SSD" evidence="10">
    <location>
        <begin position="368"/>
        <end position="497"/>
    </location>
</feature>
<feature type="transmembrane region" description="Helical" evidence="9">
    <location>
        <begin position="937"/>
        <end position="957"/>
    </location>
</feature>
<dbReference type="InterPro" id="IPR000731">
    <property type="entry name" value="SSD"/>
</dbReference>
<comment type="subcellular location">
    <subcellularLocation>
        <location evidence="1 9">Cell inner membrane</location>
        <topology evidence="1 9">Multi-pass membrane protein</topology>
    </subcellularLocation>
</comment>
<evidence type="ECO:0000259" key="10">
    <source>
        <dbReference type="PROSITE" id="PS50156"/>
    </source>
</evidence>
<dbReference type="Gene3D" id="3.30.70.1430">
    <property type="entry name" value="Multidrug efflux transporter AcrB pore domain"/>
    <property type="match status" value="2"/>
</dbReference>
<keyword evidence="12" id="KW-1185">Reference proteome</keyword>
<evidence type="ECO:0000256" key="8">
    <source>
        <dbReference type="ARBA" id="ARBA00023136"/>
    </source>
</evidence>
<dbReference type="RefSeq" id="WP_163676767.1">
    <property type="nucleotide sequence ID" value="NZ_JAAIYP010000034.1"/>
</dbReference>
<dbReference type="Gene3D" id="3.30.70.1440">
    <property type="entry name" value="Multidrug efflux transporter AcrB pore domain"/>
    <property type="match status" value="1"/>
</dbReference>
<proteinExistence type="inferred from homology"/>
<feature type="transmembrane region" description="Helical" evidence="9">
    <location>
        <begin position="472"/>
        <end position="499"/>
    </location>
</feature>
<keyword evidence="4" id="KW-1003">Cell membrane</keyword>
<evidence type="ECO:0000256" key="5">
    <source>
        <dbReference type="ARBA" id="ARBA00022519"/>
    </source>
</evidence>
<organism evidence="11 12">
    <name type="scientific">Magnetospirillum aberrantis SpK</name>
    <dbReference type="NCBI Taxonomy" id="908842"/>
    <lineage>
        <taxon>Bacteria</taxon>
        <taxon>Pseudomonadati</taxon>
        <taxon>Pseudomonadota</taxon>
        <taxon>Alphaproteobacteria</taxon>
        <taxon>Rhodospirillales</taxon>
        <taxon>Rhodospirillaceae</taxon>
        <taxon>Magnetospirillum</taxon>
    </lineage>
</organism>
<dbReference type="EMBL" id="JAAIYP010000034">
    <property type="protein sequence ID" value="NFV79758.1"/>
    <property type="molecule type" value="Genomic_DNA"/>
</dbReference>
<keyword evidence="7 9" id="KW-1133">Transmembrane helix</keyword>
<dbReference type="PROSITE" id="PS50156">
    <property type="entry name" value="SSD"/>
    <property type="match status" value="1"/>
</dbReference>
<dbReference type="NCBIfam" id="NF000282">
    <property type="entry name" value="RND_permease_1"/>
    <property type="match status" value="1"/>
</dbReference>
<dbReference type="SUPFAM" id="SSF82693">
    <property type="entry name" value="Multidrug efflux transporter AcrB pore domain, PN1, PN2, PC1 and PC2 subdomains"/>
    <property type="match status" value="3"/>
</dbReference>
<gene>
    <name evidence="11" type="ORF">G4223_06505</name>
</gene>
<evidence type="ECO:0000313" key="11">
    <source>
        <dbReference type="EMBL" id="NFV79758.1"/>
    </source>
</evidence>
<feature type="transmembrane region" description="Helical" evidence="9">
    <location>
        <begin position="12"/>
        <end position="32"/>
    </location>
</feature>
<accession>A0A7C9QSQ4</accession>
<dbReference type="InterPro" id="IPR001036">
    <property type="entry name" value="Acrflvin-R"/>
</dbReference>
<dbReference type="Proteomes" id="UP000480684">
    <property type="component" value="Unassembled WGS sequence"/>
</dbReference>
<feature type="transmembrane region" description="Helical" evidence="9">
    <location>
        <begin position="369"/>
        <end position="391"/>
    </location>
</feature>
<evidence type="ECO:0000256" key="6">
    <source>
        <dbReference type="ARBA" id="ARBA00022692"/>
    </source>
</evidence>
<keyword evidence="3 9" id="KW-0813">Transport</keyword>
<feature type="transmembrane region" description="Helical" evidence="9">
    <location>
        <begin position="1013"/>
        <end position="1036"/>
    </location>
</feature>
<dbReference type="SUPFAM" id="SSF82714">
    <property type="entry name" value="Multidrug efflux transporter AcrB TolC docking domain, DN and DC subdomains"/>
    <property type="match status" value="2"/>
</dbReference>
<evidence type="ECO:0000256" key="9">
    <source>
        <dbReference type="RuleBase" id="RU364070"/>
    </source>
</evidence>
<keyword evidence="5 9" id="KW-0997">Cell inner membrane</keyword>
<feature type="transmembrane region" description="Helical" evidence="9">
    <location>
        <begin position="440"/>
        <end position="460"/>
    </location>
</feature>